<proteinExistence type="predicted"/>
<sequence>MGKVIFEPGYITCAEYTHFYGGKKAGMWLGFTALLRTWEEPTGSGQWPI</sequence>
<dbReference type="Ensembl" id="ENSPMRT00000031777.1">
    <property type="protein sequence ID" value="ENSPMRP00000029968.1"/>
    <property type="gene ID" value="ENSPMRG00000019369.1"/>
</dbReference>
<evidence type="ECO:0000313" key="1">
    <source>
        <dbReference type="Ensembl" id="ENSPMRP00000029968.1"/>
    </source>
</evidence>
<dbReference type="Proteomes" id="UP000472272">
    <property type="component" value="Chromosome 16"/>
</dbReference>
<protein>
    <submittedName>
        <fullName evidence="1">Uncharacterized protein</fullName>
    </submittedName>
</protein>
<reference evidence="1" key="2">
    <citation type="submission" date="2025-08" db="UniProtKB">
        <authorList>
            <consortium name="Ensembl"/>
        </authorList>
    </citation>
    <scope>IDENTIFICATION</scope>
</reference>
<accession>A0A670JXE5</accession>
<dbReference type="AlphaFoldDB" id="A0A670JXE5"/>
<organism evidence="1 2">
    <name type="scientific">Podarcis muralis</name>
    <name type="common">Wall lizard</name>
    <name type="synonym">Lacerta muralis</name>
    <dbReference type="NCBI Taxonomy" id="64176"/>
    <lineage>
        <taxon>Eukaryota</taxon>
        <taxon>Metazoa</taxon>
        <taxon>Chordata</taxon>
        <taxon>Craniata</taxon>
        <taxon>Vertebrata</taxon>
        <taxon>Euteleostomi</taxon>
        <taxon>Lepidosauria</taxon>
        <taxon>Squamata</taxon>
        <taxon>Bifurcata</taxon>
        <taxon>Unidentata</taxon>
        <taxon>Episquamata</taxon>
        <taxon>Laterata</taxon>
        <taxon>Lacertibaenia</taxon>
        <taxon>Lacertidae</taxon>
        <taxon>Podarcis</taxon>
    </lineage>
</organism>
<keyword evidence="2" id="KW-1185">Reference proteome</keyword>
<reference evidence="1 2" key="1">
    <citation type="journal article" date="2019" name="Proc. Natl. Acad. Sci. U.S.A.">
        <title>Regulatory changes in pterin and carotenoid genes underlie balanced color polymorphisms in the wall lizard.</title>
        <authorList>
            <person name="Andrade P."/>
            <person name="Pinho C."/>
            <person name="Perez I de Lanuza G."/>
            <person name="Afonso S."/>
            <person name="Brejcha J."/>
            <person name="Rubin C.J."/>
            <person name="Wallerman O."/>
            <person name="Pereira P."/>
            <person name="Sabatino S.J."/>
            <person name="Bellati A."/>
            <person name="Pellitteri-Rosa D."/>
            <person name="Bosakova Z."/>
            <person name="Bunikis I."/>
            <person name="Carretero M.A."/>
            <person name="Feiner N."/>
            <person name="Marsik P."/>
            <person name="Pauperio F."/>
            <person name="Salvi D."/>
            <person name="Soler L."/>
            <person name="While G.M."/>
            <person name="Uller T."/>
            <person name="Font E."/>
            <person name="Andersson L."/>
            <person name="Carneiro M."/>
        </authorList>
    </citation>
    <scope>NUCLEOTIDE SEQUENCE</scope>
</reference>
<evidence type="ECO:0000313" key="2">
    <source>
        <dbReference type="Proteomes" id="UP000472272"/>
    </source>
</evidence>
<reference evidence="1" key="3">
    <citation type="submission" date="2025-09" db="UniProtKB">
        <authorList>
            <consortium name="Ensembl"/>
        </authorList>
    </citation>
    <scope>IDENTIFICATION</scope>
</reference>
<name>A0A670JXE5_PODMU</name>